<evidence type="ECO:0000256" key="1">
    <source>
        <dbReference type="ARBA" id="ARBA00022741"/>
    </source>
</evidence>
<dbReference type="AlphaFoldDB" id="A0A5C5XLB4"/>
<evidence type="ECO:0000313" key="5">
    <source>
        <dbReference type="Proteomes" id="UP000316095"/>
    </source>
</evidence>
<dbReference type="EMBL" id="SJPG01000001">
    <property type="protein sequence ID" value="TWT63730.1"/>
    <property type="molecule type" value="Genomic_DNA"/>
</dbReference>
<dbReference type="GO" id="GO:0051607">
    <property type="term" value="P:defense response to virus"/>
    <property type="evidence" value="ECO:0007669"/>
    <property type="project" value="UniProtKB-KW"/>
</dbReference>
<dbReference type="Proteomes" id="UP000316095">
    <property type="component" value="Unassembled WGS sequence"/>
</dbReference>
<reference evidence="4 5" key="1">
    <citation type="submission" date="2019-02" db="EMBL/GenBank/DDBJ databases">
        <title>Deep-cultivation of Planctomycetes and their phenomic and genomic characterization uncovers novel biology.</title>
        <authorList>
            <person name="Wiegand S."/>
            <person name="Jogler M."/>
            <person name="Boedeker C."/>
            <person name="Pinto D."/>
            <person name="Vollmers J."/>
            <person name="Rivas-Marin E."/>
            <person name="Kohn T."/>
            <person name="Peeters S.H."/>
            <person name="Heuer A."/>
            <person name="Rast P."/>
            <person name="Oberbeckmann S."/>
            <person name="Bunk B."/>
            <person name="Jeske O."/>
            <person name="Meyerdierks A."/>
            <person name="Storesund J.E."/>
            <person name="Kallscheuer N."/>
            <person name="Luecker S."/>
            <person name="Lage O.M."/>
            <person name="Pohl T."/>
            <person name="Merkel B.J."/>
            <person name="Hornburger P."/>
            <person name="Mueller R.-W."/>
            <person name="Bruemmer F."/>
            <person name="Labrenz M."/>
            <person name="Spormann A.M."/>
            <person name="Op Den Camp H."/>
            <person name="Overmann J."/>
            <person name="Amann R."/>
            <person name="Jetten M.S.M."/>
            <person name="Mascher T."/>
            <person name="Medema M.H."/>
            <person name="Devos D.P."/>
            <person name="Kaster A.-K."/>
            <person name="Ovreas L."/>
            <person name="Rohde M."/>
            <person name="Galperin M.Y."/>
            <person name="Jogler C."/>
        </authorList>
    </citation>
    <scope>NUCLEOTIDE SEQUENCE [LARGE SCALE GENOMIC DNA]</scope>
    <source>
        <strain evidence="4 5">Pan54</strain>
    </source>
</reference>
<keyword evidence="5" id="KW-1185">Reference proteome</keyword>
<proteinExistence type="predicted"/>
<gene>
    <name evidence="4" type="ORF">Pan54_44880</name>
</gene>
<protein>
    <recommendedName>
        <fullName evidence="3">Cas10/Cmr2 second palm domain-containing protein</fullName>
    </recommendedName>
</protein>
<keyword evidence="2" id="KW-0051">Antiviral defense</keyword>
<evidence type="ECO:0000256" key="2">
    <source>
        <dbReference type="ARBA" id="ARBA00023118"/>
    </source>
</evidence>
<keyword evidence="1" id="KW-0547">Nucleotide-binding</keyword>
<dbReference type="OrthoDB" id="442064at2"/>
<dbReference type="GO" id="GO:0000166">
    <property type="term" value="F:nucleotide binding"/>
    <property type="evidence" value="ECO:0007669"/>
    <property type="project" value="UniProtKB-KW"/>
</dbReference>
<dbReference type="InterPro" id="IPR054767">
    <property type="entry name" value="Cas10-Cmr2_palm2"/>
</dbReference>
<name>A0A5C5XLB4_9PLAN</name>
<sequence length="634" mass="70766">MPNPYHLILIETSGNQRHIFETNKLAENVGASEQIFRLGTDEVLKVAREVGGLTDLMSLEDVNDLAKNPPLENSDKNCEAWYVSSGKAMLFVREFSLAREIVQAITLKAHLDYPGVVVRGAIVRVECDDDPKRAVLQLAEAVKKVHDKLEAKRSQLAPNECRFQRLPIVAECQMSGLPAGGIVKVPGETIVSTIVAAKRGGFHKSTQHKWREGINKRLNEIFAGDESVLLARNVDELDDLLEDARYLAIIHADGNGIGQIFQNFDRLCDAKDLRDFIVKLRAFSYGIDQCTKAAFKEAVHVLCKTDGKFAKAMSGQQKHHIPLLPLILGGDDCTVLTTAEFGIPLVREFLRQFESQCENYRSTDSQLTEEYQQIVAKIAEQQFGVRRLGMAAGVAIVKPHYPFYAAYEMAEGLIRSVKSGIKKNLKVKVGSEDVPLPVTAYDFHVHHASSGDSIKTIRDSMALEITRKTANKIGSEERNQSTRTRFWGGPYVLTANLEQEERLQNQAAALDWTNPRMDARLWEKVNALQSVDATSEAGNNGGQDVRTLPNSQMHELRTALLKGKKPADHLLELIGHRYQSSHIQILKEENSLFRNDPPEDDPVTRISYEVMSTSLYDAMSLAHLKIQDGKVETT</sequence>
<dbReference type="InterPro" id="IPR043128">
    <property type="entry name" value="Rev_trsase/Diguanyl_cyclase"/>
</dbReference>
<accession>A0A5C5XLB4</accession>
<comment type="caution">
    <text evidence="4">The sequence shown here is derived from an EMBL/GenBank/DDBJ whole genome shotgun (WGS) entry which is preliminary data.</text>
</comment>
<organism evidence="4 5">
    <name type="scientific">Rubinisphaera italica</name>
    <dbReference type="NCBI Taxonomy" id="2527969"/>
    <lineage>
        <taxon>Bacteria</taxon>
        <taxon>Pseudomonadati</taxon>
        <taxon>Planctomycetota</taxon>
        <taxon>Planctomycetia</taxon>
        <taxon>Planctomycetales</taxon>
        <taxon>Planctomycetaceae</taxon>
        <taxon>Rubinisphaera</taxon>
    </lineage>
</organism>
<dbReference type="Pfam" id="PF22335">
    <property type="entry name" value="Cas10-Cmr2_palm2"/>
    <property type="match status" value="1"/>
</dbReference>
<dbReference type="Gene3D" id="3.30.70.270">
    <property type="match status" value="1"/>
</dbReference>
<evidence type="ECO:0000313" key="4">
    <source>
        <dbReference type="EMBL" id="TWT63730.1"/>
    </source>
</evidence>
<evidence type="ECO:0000259" key="3">
    <source>
        <dbReference type="Pfam" id="PF22335"/>
    </source>
</evidence>
<dbReference type="RefSeq" id="WP_146505518.1">
    <property type="nucleotide sequence ID" value="NZ_SJPG01000001.1"/>
</dbReference>
<feature type="domain" description="Cas10/Cmr2 second palm" evidence="3">
    <location>
        <begin position="246"/>
        <end position="424"/>
    </location>
</feature>